<accession>A0A656IDP4</accession>
<name>A0A656IDP4_SALE2</name>
<reference evidence="1 2" key="1">
    <citation type="submission" date="2013-04" db="EMBL/GenBank/DDBJ databases">
        <authorList>
            <person name="McClelland M."/>
            <person name="Porwollik S."/>
            <person name="Desai P."/>
            <person name="Cheng P."/>
            <person name="Wollam A."/>
            <person name="Pepin K."/>
            <person name="Palsikar V.B."/>
            <person name="Fulton L."/>
            <person name="Fulton R."/>
            <person name="Delehaunty K."/>
            <person name="Fronick C."/>
            <person name="Godfrey J."/>
            <person name="Waligorski J."/>
            <person name="Appelbaum E."/>
            <person name="Tomlinson C."/>
            <person name="Warren W."/>
            <person name="Sodergren E."/>
            <person name="Weinstock G."/>
            <person name="Wilson R.K."/>
        </authorList>
    </citation>
    <scope>NUCLEOTIDE SEQUENCE [LARGE SCALE GENOMIC DNA]</scope>
    <source>
        <strain evidence="1 2">2009K0958</strain>
    </source>
</reference>
<protein>
    <submittedName>
        <fullName evidence="1">Uncharacterized protein</fullName>
    </submittedName>
</protein>
<proteinExistence type="predicted"/>
<sequence>MDYPILMTARYFQTFQNTKIILRNYASNMMVLLPMIKPGWNQCVLLNTLSLDQEEWILISKLMMIPMMNAVRCYHAYLKMHTLKAGHSAD</sequence>
<evidence type="ECO:0000313" key="2">
    <source>
        <dbReference type="Proteomes" id="UP000014535"/>
    </source>
</evidence>
<dbReference type="EMBL" id="ATFT01000170">
    <property type="protein sequence ID" value="EPI62901.1"/>
    <property type="molecule type" value="Genomic_DNA"/>
</dbReference>
<dbReference type="AlphaFoldDB" id="A0A656IDP4"/>
<evidence type="ECO:0000313" key="1">
    <source>
        <dbReference type="EMBL" id="EPI62901.1"/>
    </source>
</evidence>
<organism evidence="1 2">
    <name type="scientific">Salmonella enteritidis (strain 2009K0958)</name>
    <dbReference type="NCBI Taxonomy" id="1192586"/>
    <lineage>
        <taxon>Bacteria</taxon>
        <taxon>Pseudomonadati</taxon>
        <taxon>Pseudomonadota</taxon>
        <taxon>Gammaproteobacteria</taxon>
        <taxon>Enterobacterales</taxon>
        <taxon>Enterobacteriaceae</taxon>
        <taxon>Salmonella</taxon>
    </lineage>
</organism>
<comment type="caution">
    <text evidence="1">The sequence shown here is derived from an EMBL/GenBank/DDBJ whole genome shotgun (WGS) entry which is preliminary data.</text>
</comment>
<dbReference type="Proteomes" id="UP000014535">
    <property type="component" value="Unassembled WGS sequence"/>
</dbReference>
<gene>
    <name evidence="1" type="ORF">A673_04966</name>
</gene>